<evidence type="ECO:0000259" key="3">
    <source>
        <dbReference type="PROSITE" id="PS50118"/>
    </source>
</evidence>
<evidence type="ECO:0000256" key="2">
    <source>
        <dbReference type="SAM" id="MobiDB-lite"/>
    </source>
</evidence>
<feature type="region of interest" description="Disordered" evidence="2">
    <location>
        <begin position="498"/>
        <end position="521"/>
    </location>
</feature>
<dbReference type="Gene3D" id="1.10.30.10">
    <property type="entry name" value="High mobility group box domain"/>
    <property type="match status" value="1"/>
</dbReference>
<feature type="compositionally biased region" description="Basic and acidic residues" evidence="2">
    <location>
        <begin position="73"/>
        <end position="82"/>
    </location>
</feature>
<keyword evidence="1" id="KW-0539">Nucleus</keyword>
<dbReference type="SUPFAM" id="SSF47095">
    <property type="entry name" value="HMG-box"/>
    <property type="match status" value="1"/>
</dbReference>
<dbReference type="CDD" id="cd00084">
    <property type="entry name" value="HMG-box_SF"/>
    <property type="match status" value="1"/>
</dbReference>
<evidence type="ECO:0000256" key="1">
    <source>
        <dbReference type="PROSITE-ProRule" id="PRU00267"/>
    </source>
</evidence>
<reference evidence="4" key="1">
    <citation type="submission" date="2020-11" db="EMBL/GenBank/DDBJ databases">
        <authorList>
            <person name="Tran Van P."/>
        </authorList>
    </citation>
    <scope>NUCLEOTIDE SEQUENCE</scope>
</reference>
<accession>A0A7R9F378</accession>
<organism evidence="4">
    <name type="scientific">Timema bartmani</name>
    <dbReference type="NCBI Taxonomy" id="61472"/>
    <lineage>
        <taxon>Eukaryota</taxon>
        <taxon>Metazoa</taxon>
        <taxon>Ecdysozoa</taxon>
        <taxon>Arthropoda</taxon>
        <taxon>Hexapoda</taxon>
        <taxon>Insecta</taxon>
        <taxon>Pterygota</taxon>
        <taxon>Neoptera</taxon>
        <taxon>Polyneoptera</taxon>
        <taxon>Phasmatodea</taxon>
        <taxon>Timematodea</taxon>
        <taxon>Timematoidea</taxon>
        <taxon>Timematidae</taxon>
        <taxon>Timema</taxon>
    </lineage>
</organism>
<gene>
    <name evidence="4" type="ORF">TBIB3V08_LOCUS8212</name>
</gene>
<dbReference type="GO" id="GO:0005634">
    <property type="term" value="C:nucleus"/>
    <property type="evidence" value="ECO:0007669"/>
    <property type="project" value="UniProtKB-UniRule"/>
</dbReference>
<feature type="compositionally biased region" description="Acidic residues" evidence="2">
    <location>
        <begin position="158"/>
        <end position="181"/>
    </location>
</feature>
<protein>
    <recommendedName>
        <fullName evidence="3">HMG box domain-containing protein</fullName>
    </recommendedName>
</protein>
<feature type="compositionally biased region" description="Polar residues" evidence="2">
    <location>
        <begin position="510"/>
        <end position="521"/>
    </location>
</feature>
<proteinExistence type="predicted"/>
<dbReference type="PROSITE" id="PS50118">
    <property type="entry name" value="HMG_BOX_2"/>
    <property type="match status" value="1"/>
</dbReference>
<keyword evidence="1" id="KW-0238">DNA-binding</keyword>
<dbReference type="AlphaFoldDB" id="A0A7R9F378"/>
<dbReference type="EMBL" id="OD567572">
    <property type="protein sequence ID" value="CAD7445868.1"/>
    <property type="molecule type" value="Genomic_DNA"/>
</dbReference>
<feature type="region of interest" description="Disordered" evidence="2">
    <location>
        <begin position="62"/>
        <end position="109"/>
    </location>
</feature>
<dbReference type="InterPro" id="IPR042477">
    <property type="entry name" value="HMGXB4"/>
</dbReference>
<dbReference type="GO" id="GO:0003677">
    <property type="term" value="F:DNA binding"/>
    <property type="evidence" value="ECO:0007669"/>
    <property type="project" value="UniProtKB-UniRule"/>
</dbReference>
<evidence type="ECO:0000313" key="4">
    <source>
        <dbReference type="EMBL" id="CAD7445868.1"/>
    </source>
</evidence>
<feature type="region of interest" description="Disordered" evidence="2">
    <location>
        <begin position="122"/>
        <end position="195"/>
    </location>
</feature>
<dbReference type="Pfam" id="PF00505">
    <property type="entry name" value="HMG_box"/>
    <property type="match status" value="1"/>
</dbReference>
<feature type="domain" description="HMG box" evidence="3">
    <location>
        <begin position="232"/>
        <end position="278"/>
    </location>
</feature>
<dbReference type="InterPro" id="IPR036910">
    <property type="entry name" value="HMG_box_dom_sf"/>
</dbReference>
<name>A0A7R9F378_9NEOP</name>
<sequence>MQALFEFQQTPDSASRDPMVQFLSHVNVMSATVSRQFISAVFSHDLEVTGVSRSGRVRKKSSKLMDFESPDEIDNRYKRKGEPLMPVSSGQPQQGTPQRGRKPLPLLGSYLDQPHQINIKMESQTGLSDSEDQADDYGVKMEPGSSESDSELGMLQGGDDDSSMDSIGSEDDDDMDDDGMMMDDQGGSRDIPDNTPSQAQSLYMLEKSSKKKLIIKDGKIIGRMKAQRKDKGKTRFTAYMLWAKEIRQEIARVNPEMDFSTMSKRLGELWATVPNNEKYSALVSFLRTCTGRATHPLYCLDRSTVHVLEAVRDEFTSIVPKRTPASIGSRDGHYPSSLHAPMGSPCFSHWTRPGSSGGYLIRLVSLGQSVVTHLGAPPIRKSLLNCLMLRKSNLFNPLSLSPITIPPTAIHVAGTSSCSTATHVAGTSFRSIVNNVAGTSFRSTVTNVAETHSPTLFLPTHNWKRRAKRLAVKGTRETPSSIDTTRWKAPPSRSKFINKLGGRAPPVSKAPTSVGVSTSPTDTKLTKVESVVGPGLYKVVGTQPVDVAAHLKLLGESLSIIGERLKEHDGQIAVSGSISVLLDSFLCAVGPLICLTQTESQTNGCSQETLNKILDNIAYFMPGL</sequence>
<dbReference type="InterPro" id="IPR009071">
    <property type="entry name" value="HMG_box_dom"/>
</dbReference>
<dbReference type="PANTHER" id="PTHR46584:SF1">
    <property type="entry name" value="HMG DOMAIN-CONTAINING PROTEIN 4"/>
    <property type="match status" value="1"/>
</dbReference>
<dbReference type="PANTHER" id="PTHR46584">
    <property type="entry name" value="HMG DOMAIN-CONTAINING PROTEIN 4"/>
    <property type="match status" value="1"/>
</dbReference>
<feature type="DNA-binding region" description="HMG box" evidence="1">
    <location>
        <begin position="232"/>
        <end position="278"/>
    </location>
</feature>